<keyword evidence="4" id="KW-1185">Reference proteome</keyword>
<keyword evidence="1" id="KW-1133">Transmembrane helix</keyword>
<dbReference type="InterPro" id="IPR045340">
    <property type="entry name" value="DUF6533"/>
</dbReference>
<feature type="transmembrane region" description="Helical" evidence="1">
    <location>
        <begin position="201"/>
        <end position="219"/>
    </location>
</feature>
<reference evidence="3 4" key="1">
    <citation type="journal article" date="2019" name="Nat. Ecol. Evol.">
        <title>Megaphylogeny resolves global patterns of mushroom evolution.</title>
        <authorList>
            <person name="Varga T."/>
            <person name="Krizsan K."/>
            <person name="Foldi C."/>
            <person name="Dima B."/>
            <person name="Sanchez-Garcia M."/>
            <person name="Sanchez-Ramirez S."/>
            <person name="Szollosi G.J."/>
            <person name="Szarkandi J.G."/>
            <person name="Papp V."/>
            <person name="Albert L."/>
            <person name="Andreopoulos W."/>
            <person name="Angelini C."/>
            <person name="Antonin V."/>
            <person name="Barry K.W."/>
            <person name="Bougher N.L."/>
            <person name="Buchanan P."/>
            <person name="Buyck B."/>
            <person name="Bense V."/>
            <person name="Catcheside P."/>
            <person name="Chovatia M."/>
            <person name="Cooper J."/>
            <person name="Damon W."/>
            <person name="Desjardin D."/>
            <person name="Finy P."/>
            <person name="Geml J."/>
            <person name="Haridas S."/>
            <person name="Hughes K."/>
            <person name="Justo A."/>
            <person name="Karasinski D."/>
            <person name="Kautmanova I."/>
            <person name="Kiss B."/>
            <person name="Kocsube S."/>
            <person name="Kotiranta H."/>
            <person name="LaButti K.M."/>
            <person name="Lechner B.E."/>
            <person name="Liimatainen K."/>
            <person name="Lipzen A."/>
            <person name="Lukacs Z."/>
            <person name="Mihaltcheva S."/>
            <person name="Morgado L.N."/>
            <person name="Niskanen T."/>
            <person name="Noordeloos M.E."/>
            <person name="Ohm R.A."/>
            <person name="Ortiz-Santana B."/>
            <person name="Ovrebo C."/>
            <person name="Racz N."/>
            <person name="Riley R."/>
            <person name="Savchenko A."/>
            <person name="Shiryaev A."/>
            <person name="Soop K."/>
            <person name="Spirin V."/>
            <person name="Szebenyi C."/>
            <person name="Tomsovsky M."/>
            <person name="Tulloss R.E."/>
            <person name="Uehling J."/>
            <person name="Grigoriev I.V."/>
            <person name="Vagvolgyi C."/>
            <person name="Papp T."/>
            <person name="Martin F.M."/>
            <person name="Miettinen O."/>
            <person name="Hibbett D.S."/>
            <person name="Nagy L.G."/>
        </authorList>
    </citation>
    <scope>NUCLEOTIDE SEQUENCE [LARGE SCALE GENOMIC DNA]</scope>
    <source>
        <strain evidence="3 4">CBS 166.37</strain>
    </source>
</reference>
<evidence type="ECO:0000313" key="3">
    <source>
        <dbReference type="EMBL" id="TFK35640.1"/>
    </source>
</evidence>
<evidence type="ECO:0000256" key="1">
    <source>
        <dbReference type="SAM" id="Phobius"/>
    </source>
</evidence>
<dbReference type="AlphaFoldDB" id="A0A5C3LRV1"/>
<sequence>MEWAQVASYAGIALNTYDLFDCFSEEIEYIWGTTQTLRILKYLYFVSRYLPFVLHFQYSYYTHLLGRPVSLSGSSLNWARRIWGLYKFLTLQVLIGIVDVTVLIRLYLISNSKRWVLAFLAAVVGLRIVLAGWTTLLVSNMLKFRPHPTCRLPPAASIYYLAGELLVQGVLLVLTFGRSFMISEKEARRNYVASRLLDQGVAPLVTLIALVFCILVQSSSSYSDLLYPYGTRLIIHMHKVSRPPQLKPVEDTQ</sequence>
<protein>
    <recommendedName>
        <fullName evidence="2">DUF6533 domain-containing protein</fullName>
    </recommendedName>
</protein>
<evidence type="ECO:0000259" key="2">
    <source>
        <dbReference type="Pfam" id="PF20151"/>
    </source>
</evidence>
<organism evidence="3 4">
    <name type="scientific">Crucibulum laeve</name>
    <dbReference type="NCBI Taxonomy" id="68775"/>
    <lineage>
        <taxon>Eukaryota</taxon>
        <taxon>Fungi</taxon>
        <taxon>Dikarya</taxon>
        <taxon>Basidiomycota</taxon>
        <taxon>Agaricomycotina</taxon>
        <taxon>Agaricomycetes</taxon>
        <taxon>Agaricomycetidae</taxon>
        <taxon>Agaricales</taxon>
        <taxon>Agaricineae</taxon>
        <taxon>Nidulariaceae</taxon>
        <taxon>Crucibulum</taxon>
    </lineage>
</organism>
<keyword evidence="1" id="KW-0472">Membrane</keyword>
<gene>
    <name evidence="3" type="ORF">BDQ12DRAFT_688074</name>
</gene>
<proteinExistence type="predicted"/>
<accession>A0A5C3LRV1</accession>
<dbReference type="EMBL" id="ML213620">
    <property type="protein sequence ID" value="TFK35640.1"/>
    <property type="molecule type" value="Genomic_DNA"/>
</dbReference>
<evidence type="ECO:0000313" key="4">
    <source>
        <dbReference type="Proteomes" id="UP000308652"/>
    </source>
</evidence>
<feature type="transmembrane region" description="Helical" evidence="1">
    <location>
        <begin position="42"/>
        <end position="61"/>
    </location>
</feature>
<dbReference type="Proteomes" id="UP000308652">
    <property type="component" value="Unassembled WGS sequence"/>
</dbReference>
<feature type="transmembrane region" description="Helical" evidence="1">
    <location>
        <begin position="158"/>
        <end position="180"/>
    </location>
</feature>
<feature type="transmembrane region" description="Helical" evidence="1">
    <location>
        <begin position="81"/>
        <end position="108"/>
    </location>
</feature>
<keyword evidence="1" id="KW-0812">Transmembrane</keyword>
<feature type="transmembrane region" description="Helical" evidence="1">
    <location>
        <begin position="115"/>
        <end position="138"/>
    </location>
</feature>
<feature type="domain" description="DUF6533" evidence="2">
    <location>
        <begin position="10"/>
        <end position="53"/>
    </location>
</feature>
<dbReference type="Pfam" id="PF20151">
    <property type="entry name" value="DUF6533"/>
    <property type="match status" value="1"/>
</dbReference>
<dbReference type="OrthoDB" id="3047453at2759"/>
<name>A0A5C3LRV1_9AGAR</name>